<reference evidence="2" key="1">
    <citation type="submission" date="2020-12" db="EMBL/GenBank/DDBJ databases">
        <title>Metabolic potential, ecology and presence of endohyphal bacteria is reflected in genomic diversity of Mucoromycotina.</title>
        <authorList>
            <person name="Muszewska A."/>
            <person name="Okrasinska A."/>
            <person name="Steczkiewicz K."/>
            <person name="Drgas O."/>
            <person name="Orlowska M."/>
            <person name="Perlinska-Lenart U."/>
            <person name="Aleksandrzak-Piekarczyk T."/>
            <person name="Szatraj K."/>
            <person name="Zielenkiewicz U."/>
            <person name="Pilsyk S."/>
            <person name="Malc E."/>
            <person name="Mieczkowski P."/>
            <person name="Kruszewska J.S."/>
            <person name="Biernat P."/>
            <person name="Pawlowska J."/>
        </authorList>
    </citation>
    <scope>NUCLEOTIDE SEQUENCE</scope>
    <source>
        <strain evidence="2">WA0000017839</strain>
    </source>
</reference>
<accession>A0A8H7RA37</accession>
<name>A0A8H7RA37_9FUNG</name>
<comment type="caution">
    <text evidence="2">The sequence shown here is derived from an EMBL/GenBank/DDBJ whole genome shotgun (WGS) entry which is preliminary data.</text>
</comment>
<feature type="compositionally biased region" description="Acidic residues" evidence="1">
    <location>
        <begin position="47"/>
        <end position="59"/>
    </location>
</feature>
<evidence type="ECO:0000256" key="1">
    <source>
        <dbReference type="SAM" id="MobiDB-lite"/>
    </source>
</evidence>
<evidence type="ECO:0000313" key="2">
    <source>
        <dbReference type="EMBL" id="KAG2206490.1"/>
    </source>
</evidence>
<keyword evidence="3" id="KW-1185">Reference proteome</keyword>
<feature type="region of interest" description="Disordered" evidence="1">
    <location>
        <begin position="32"/>
        <end position="68"/>
    </location>
</feature>
<evidence type="ECO:0000313" key="3">
    <source>
        <dbReference type="Proteomes" id="UP000603453"/>
    </source>
</evidence>
<protein>
    <submittedName>
        <fullName evidence="2">Uncharacterized protein</fullName>
    </submittedName>
</protein>
<dbReference type="OrthoDB" id="2263377at2759"/>
<dbReference type="EMBL" id="JAEPRD010000030">
    <property type="protein sequence ID" value="KAG2206490.1"/>
    <property type="molecule type" value="Genomic_DNA"/>
</dbReference>
<organism evidence="2 3">
    <name type="scientific">Mucor saturninus</name>
    <dbReference type="NCBI Taxonomy" id="64648"/>
    <lineage>
        <taxon>Eukaryota</taxon>
        <taxon>Fungi</taxon>
        <taxon>Fungi incertae sedis</taxon>
        <taxon>Mucoromycota</taxon>
        <taxon>Mucoromycotina</taxon>
        <taxon>Mucoromycetes</taxon>
        <taxon>Mucorales</taxon>
        <taxon>Mucorineae</taxon>
        <taxon>Mucoraceae</taxon>
        <taxon>Mucor</taxon>
    </lineage>
</organism>
<sequence>MSVIRLVDWSWPGLLITASRSFNNCSDFSIIQNPSPFSPEDQRPDDDKWESDNADDSDEDCNRTPSDLSIDHHPYRTCDYTLDFGEEGLSQEPSSNKHSWMVRDISISELCLNFKDVCLKVSGTTSPITPIYSSGTLNPARLSDIRLLALNDIYKFDKNFSSSVSKYFSAKVHQSLKSIANLNDYLPPPGLKSYDWCLEIEQSPPDDWLSSVTLSADLLVKACASKNFIDIHTAHALTQVLPVLINGPPDDSNEDSYVHYYLSPLLASVFGSDPLMKMKWANGQLNKSGQNDYKPDFLLRNAMVGGEALGVGGENSDALCYPSLPKEDNYGLLYVFCSAVQPNRTHYQVLEQLSLDTCLIKVYAESDLVKLAKQMKLTLNALVVNGVSMPNVIKHLSSLKGIAHETATKIETATLYSLSNLKRQAQDPPADWLSNDNIVLSRVLKKQKK</sequence>
<gene>
    <name evidence="2" type="ORF">INT47_008507</name>
</gene>
<dbReference type="Proteomes" id="UP000603453">
    <property type="component" value="Unassembled WGS sequence"/>
</dbReference>
<proteinExistence type="predicted"/>
<dbReference type="AlphaFoldDB" id="A0A8H7RA37"/>